<name>A0A2U2RJM3_9MICO</name>
<keyword evidence="1" id="KW-0732">Signal</keyword>
<gene>
    <name evidence="2" type="ORF">DEO23_09170</name>
</gene>
<dbReference type="Pfam" id="PF11958">
    <property type="entry name" value="DUF3472"/>
    <property type="match status" value="1"/>
</dbReference>
<dbReference type="AlphaFoldDB" id="A0A2U2RJM3"/>
<dbReference type="RefSeq" id="WP_109275731.1">
    <property type="nucleotide sequence ID" value="NZ_QFKX01000003.1"/>
</dbReference>
<proteinExistence type="predicted"/>
<feature type="chain" id="PRO_5015527356" evidence="1">
    <location>
        <begin position="34"/>
        <end position="260"/>
    </location>
</feature>
<sequence>MAPTTVLRRLPALAAALAGVLVAPLLAPAAAGAAEESQPFGGNVSYSWEIPDAPASGMTSLTMPMRIHTDSDHVDGSYVATQYAFTGQDDIGYMGLQPRKDEDGRARLHGVFSSFIAGTTSTSSTCTEGADGGEGVSCAVDFDAVYGRTYDLEVRRTAANTWSGSVIDSVTGKRHLIGEYTLPAGSGKLRNSQVGFVENYWNYSGTCEGIQRIDATVGRPSTGRLTGRADAPKEYGACLDQANYSSSVHDGAVRISRGWL</sequence>
<dbReference type="EMBL" id="QFKX01000003">
    <property type="protein sequence ID" value="PWH05984.1"/>
    <property type="molecule type" value="Genomic_DNA"/>
</dbReference>
<dbReference type="OrthoDB" id="4454075at2"/>
<dbReference type="Proteomes" id="UP000245590">
    <property type="component" value="Unassembled WGS sequence"/>
</dbReference>
<reference evidence="2 3" key="1">
    <citation type="submission" date="2018-05" db="EMBL/GenBank/DDBJ databases">
        <title>Brachybacterium sp. M1HQ-2T, whole genome shotgun sequence.</title>
        <authorList>
            <person name="Tuo L."/>
        </authorList>
    </citation>
    <scope>NUCLEOTIDE SEQUENCE [LARGE SCALE GENOMIC DNA]</scope>
    <source>
        <strain evidence="2 3">M1HQ-2</strain>
    </source>
</reference>
<dbReference type="InterPro" id="IPR021862">
    <property type="entry name" value="DUF3472"/>
</dbReference>
<evidence type="ECO:0000313" key="2">
    <source>
        <dbReference type="EMBL" id="PWH05984.1"/>
    </source>
</evidence>
<evidence type="ECO:0000256" key="1">
    <source>
        <dbReference type="SAM" id="SignalP"/>
    </source>
</evidence>
<keyword evidence="3" id="KW-1185">Reference proteome</keyword>
<comment type="caution">
    <text evidence="2">The sequence shown here is derived from an EMBL/GenBank/DDBJ whole genome shotgun (WGS) entry which is preliminary data.</text>
</comment>
<organism evidence="2 3">
    <name type="scientific">Brachybacterium endophyticum</name>
    <dbReference type="NCBI Taxonomy" id="2182385"/>
    <lineage>
        <taxon>Bacteria</taxon>
        <taxon>Bacillati</taxon>
        <taxon>Actinomycetota</taxon>
        <taxon>Actinomycetes</taxon>
        <taxon>Micrococcales</taxon>
        <taxon>Dermabacteraceae</taxon>
        <taxon>Brachybacterium</taxon>
    </lineage>
</organism>
<accession>A0A2U2RJM3</accession>
<evidence type="ECO:0000313" key="3">
    <source>
        <dbReference type="Proteomes" id="UP000245590"/>
    </source>
</evidence>
<protein>
    <submittedName>
        <fullName evidence="2">Uncharacterized protein</fullName>
    </submittedName>
</protein>
<feature type="signal peptide" evidence="1">
    <location>
        <begin position="1"/>
        <end position="33"/>
    </location>
</feature>